<dbReference type="FunFam" id="3.30.310.50:FF:000004">
    <property type="entry name" value="Alpha-D-glucose phosphate-specific phosphoglucomutase"/>
    <property type="match status" value="1"/>
</dbReference>
<comment type="similarity">
    <text evidence="2 8">Belongs to the phosphohexose mutase family.</text>
</comment>
<dbReference type="PROSITE" id="PS00710">
    <property type="entry name" value="PGM_PMM"/>
    <property type="match status" value="1"/>
</dbReference>
<dbReference type="GO" id="GO:0005829">
    <property type="term" value="C:cytosol"/>
    <property type="evidence" value="ECO:0007669"/>
    <property type="project" value="TreeGrafter"/>
</dbReference>
<evidence type="ECO:0000313" key="13">
    <source>
        <dbReference type="EMBL" id="AFI91190.1"/>
    </source>
</evidence>
<dbReference type="RefSeq" id="WP_014700713.1">
    <property type="nucleotide sequence ID" value="NC_017845.1"/>
</dbReference>
<dbReference type="EC" id="5.4.2.2" evidence="7"/>
<reference evidence="13 15" key="1">
    <citation type="journal article" date="2012" name="J. Bacteriol.">
        <title>Genome sequence of Pectobacterium sp. strain SCC3193.</title>
        <authorList>
            <person name="Koskinen J.P."/>
            <person name="Laine P."/>
            <person name="Niemi O."/>
            <person name="Nykyri J."/>
            <person name="Harjunpaa H."/>
            <person name="Auvinen P."/>
            <person name="Paulin L."/>
            <person name="Pirhonen M."/>
            <person name="Palva T."/>
            <person name="Holm L."/>
        </authorList>
    </citation>
    <scope>NUCLEOTIDE SEQUENCE [LARGE SCALE GENOMIC DNA]</scope>
    <source>
        <strain evidence="13 15">SCC3193</strain>
    </source>
</reference>
<feature type="domain" description="Alpha-D-phosphohexomutase alpha/beta/alpha" evidence="11">
    <location>
        <begin position="210"/>
        <end position="317"/>
    </location>
</feature>
<evidence type="ECO:0000259" key="11">
    <source>
        <dbReference type="Pfam" id="PF02879"/>
    </source>
</evidence>
<dbReference type="PANTHER" id="PTHR22573:SF57">
    <property type="entry name" value="PHOSPHOGLUCOMUTASE"/>
    <property type="match status" value="1"/>
</dbReference>
<dbReference type="Pfam" id="PF02878">
    <property type="entry name" value="PGM_PMM_I"/>
    <property type="match status" value="1"/>
</dbReference>
<evidence type="ECO:0000256" key="5">
    <source>
        <dbReference type="ARBA" id="ARBA00022842"/>
    </source>
</evidence>
<dbReference type="FunFam" id="3.40.120.10:FF:000012">
    <property type="entry name" value="Phosphoglucomutase, alpha-D-glucose phosphate-specific"/>
    <property type="match status" value="1"/>
</dbReference>
<evidence type="ECO:0000256" key="4">
    <source>
        <dbReference type="ARBA" id="ARBA00022723"/>
    </source>
</evidence>
<dbReference type="Pfam" id="PF00408">
    <property type="entry name" value="PGM_PMM_IV"/>
    <property type="match status" value="1"/>
</dbReference>
<dbReference type="AlphaFoldDB" id="A0A0H3I8I2"/>
<reference evidence="14" key="4">
    <citation type="submission" date="2024-05" db="EMBL/GenBank/DDBJ databases">
        <title>Identification of Pectobacterium versatile causing blackleg of potato from New York State with a whole genome sequencing approach.</title>
        <authorList>
            <person name="Ma X."/>
            <person name="Swingle B."/>
        </authorList>
    </citation>
    <scope>NUCLEOTIDE SEQUENCE</scope>
    <source>
        <strain evidence="14">NY1588A</strain>
    </source>
</reference>
<evidence type="ECO:0000313" key="14">
    <source>
        <dbReference type="EMBL" id="MBI0554233.1"/>
    </source>
</evidence>
<feature type="domain" description="Alpha-D-phosphohexomutase alpha/beta/alpha" evidence="12">
    <location>
        <begin position="320"/>
        <end position="440"/>
    </location>
</feature>
<keyword evidence="3" id="KW-0597">Phosphoprotein</keyword>
<evidence type="ECO:0000256" key="2">
    <source>
        <dbReference type="ARBA" id="ARBA00010231"/>
    </source>
</evidence>
<dbReference type="SUPFAM" id="SSF53738">
    <property type="entry name" value="Phosphoglucomutase, first 3 domains"/>
    <property type="match status" value="3"/>
</dbReference>
<dbReference type="InterPro" id="IPR005846">
    <property type="entry name" value="A-D-PHexomutase_a/b/a-III"/>
</dbReference>
<dbReference type="FunFam" id="3.40.120.10:FF:000008">
    <property type="entry name" value="Alpha-D-glucose phosphate-specific phosphoglucomutase"/>
    <property type="match status" value="1"/>
</dbReference>
<evidence type="ECO:0000313" key="15">
    <source>
        <dbReference type="Proteomes" id="UP000008044"/>
    </source>
</evidence>
<dbReference type="HOGENOM" id="CLU_016950_8_1_6"/>
<dbReference type="PANTHER" id="PTHR22573">
    <property type="entry name" value="PHOSPHOHEXOMUTASE FAMILY MEMBER"/>
    <property type="match status" value="1"/>
</dbReference>
<dbReference type="Proteomes" id="UP000008044">
    <property type="component" value="Chromosome"/>
</dbReference>
<dbReference type="KEGG" id="pec:W5S_3110"/>
<feature type="domain" description="Alpha-D-phosphohexomutase C-terminal" evidence="9">
    <location>
        <begin position="489"/>
        <end position="536"/>
    </location>
</feature>
<dbReference type="FunFam" id="3.40.120.10:FF:000011">
    <property type="entry name" value="Alpha-D-glucose phosphate-specific phosphoglucomutase"/>
    <property type="match status" value="1"/>
</dbReference>
<dbReference type="STRING" id="1905730.W5S_3110"/>
<dbReference type="PATRIC" id="fig|1166016.3.peg.3162"/>
<dbReference type="eggNOG" id="COG0033">
    <property type="taxonomic scope" value="Bacteria"/>
</dbReference>
<evidence type="ECO:0000313" key="16">
    <source>
        <dbReference type="Proteomes" id="UP001194579"/>
    </source>
</evidence>
<keyword evidence="6 14" id="KW-0413">Isomerase</keyword>
<dbReference type="Pfam" id="PF02879">
    <property type="entry name" value="PGM_PMM_II"/>
    <property type="match status" value="1"/>
</dbReference>
<organism evidence="13 15">
    <name type="scientific">Pectobacterium parmentieri</name>
    <dbReference type="NCBI Taxonomy" id="1905730"/>
    <lineage>
        <taxon>Bacteria</taxon>
        <taxon>Pseudomonadati</taxon>
        <taxon>Pseudomonadota</taxon>
        <taxon>Gammaproteobacteria</taxon>
        <taxon>Enterobacterales</taxon>
        <taxon>Pectobacteriaceae</taxon>
        <taxon>Pectobacterium</taxon>
    </lineage>
</organism>
<dbReference type="InterPro" id="IPR045244">
    <property type="entry name" value="PGM"/>
</dbReference>
<reference evidence="13" key="2">
    <citation type="submission" date="2012-03" db="EMBL/GenBank/DDBJ databases">
        <authorList>
            <person name="Koskinen P."/>
            <person name="Laine P."/>
            <person name="Niemi O."/>
            <person name="Nykyri J."/>
            <person name="Harjunpaa H."/>
            <person name="Auvinen P."/>
            <person name="Paulin L."/>
            <person name="Pirhonen M."/>
            <person name="Palva T."/>
            <person name="Holm L."/>
        </authorList>
    </citation>
    <scope>NUCLEOTIDE SEQUENCE</scope>
    <source>
        <strain evidence="13">SCC3193</strain>
    </source>
</reference>
<evidence type="ECO:0000259" key="10">
    <source>
        <dbReference type="Pfam" id="PF02878"/>
    </source>
</evidence>
<dbReference type="Gene3D" id="3.40.120.10">
    <property type="entry name" value="Alpha-D-Glucose-1,6-Bisphosphate, subunit A, domain 3"/>
    <property type="match status" value="3"/>
</dbReference>
<keyword evidence="16" id="KW-1185">Reference proteome</keyword>
<dbReference type="GO" id="GO:0004614">
    <property type="term" value="F:phosphoglucomutase activity"/>
    <property type="evidence" value="ECO:0007669"/>
    <property type="project" value="UniProtKB-UniRule"/>
</dbReference>
<feature type="domain" description="Alpha-D-phosphohexomutase alpha/beta/alpha" evidence="10">
    <location>
        <begin position="40"/>
        <end position="179"/>
    </location>
</feature>
<evidence type="ECO:0000259" key="12">
    <source>
        <dbReference type="Pfam" id="PF02880"/>
    </source>
</evidence>
<dbReference type="NCBIfam" id="TIGR01132">
    <property type="entry name" value="pgm"/>
    <property type="match status" value="1"/>
</dbReference>
<evidence type="ECO:0000256" key="8">
    <source>
        <dbReference type="RuleBase" id="RU004326"/>
    </source>
</evidence>
<dbReference type="EMBL" id="CP003415">
    <property type="protein sequence ID" value="AFI91190.1"/>
    <property type="molecule type" value="Genomic_DNA"/>
</dbReference>
<dbReference type="Gene3D" id="3.30.310.50">
    <property type="entry name" value="Alpha-D-phosphohexomutase, C-terminal domain"/>
    <property type="match status" value="1"/>
</dbReference>
<evidence type="ECO:0000256" key="6">
    <source>
        <dbReference type="ARBA" id="ARBA00023235"/>
    </source>
</evidence>
<dbReference type="SUPFAM" id="SSF55957">
    <property type="entry name" value="Phosphoglucomutase, C-terminal domain"/>
    <property type="match status" value="1"/>
</dbReference>
<dbReference type="GO" id="GO:0005975">
    <property type="term" value="P:carbohydrate metabolic process"/>
    <property type="evidence" value="ECO:0007669"/>
    <property type="project" value="UniProtKB-UniRule"/>
</dbReference>
<dbReference type="EMBL" id="WABS01000010">
    <property type="protein sequence ID" value="MBI0554233.1"/>
    <property type="molecule type" value="Genomic_DNA"/>
</dbReference>
<protein>
    <recommendedName>
        <fullName evidence="7">Phosphoglucomutase</fullName>
        <ecNumber evidence="7">5.4.2.2</ecNumber>
    </recommendedName>
</protein>
<dbReference type="Proteomes" id="UP001194579">
    <property type="component" value="Unassembled WGS sequence"/>
</dbReference>
<dbReference type="CDD" id="cd05801">
    <property type="entry name" value="PGM_like3"/>
    <property type="match status" value="1"/>
</dbReference>
<evidence type="ECO:0000256" key="1">
    <source>
        <dbReference type="ARBA" id="ARBA00001946"/>
    </source>
</evidence>
<dbReference type="InterPro" id="IPR005852">
    <property type="entry name" value="PGM_a-D-Glc-sp"/>
</dbReference>
<reference evidence="16" key="3">
    <citation type="submission" date="2023-07" db="EMBL/GenBank/DDBJ databases">
        <title>Identification of Pectobacterium versatile causing blackleg of potato from New York State with a whole genome sequencing approach.</title>
        <authorList>
            <person name="Ma X."/>
            <person name="Swingle B."/>
        </authorList>
    </citation>
    <scope>NUCLEOTIDE SEQUENCE [LARGE SCALE GENOMIC DNA]</scope>
    <source>
        <strain evidence="16">NY1588A</strain>
    </source>
</reference>
<sequence>MANHPRAGQPAQQSDLINVAQLTSQYYVLRPEVGNTAHAVKFGTSGHRGSAGRHSFNEPHILAIAQAIAEERKKQGISGPCYVGKDTHALSEPAFISVLEVLAANGVDVIVQLDNGFTPTPAVSNAILVHNRQGGALADGIVITPSHNPPEDGGIKYNPPNGGPADTNLTSVIETRANALLADELRDVKRITLDQAFNSGHVHEQDLVQAYVEGLASVVDMAAIQRAGLKLGVDPLGGSGIAYWQRIAEHYKLDLTLVNDAVDQTFRFMSLDHDGVIRMDCSSEFAMAGLLALRDKFDLAFANDPDYDRHGIVTPAGLMNPNHYLAVAINYLFQHRPQWGQSVAVGKTLVSSAMIDRVVADLGRKLVEVPVGFKWFVDGLYDGSFGFGGEESAGASFLRFDGTPWSTDKDGIILCLLAAEITAVTGKNPQKHYDELAQRFGAPSYNRIQASATHAQKAALSKLSPEQVSASTLAGDPITARLTAAPGNGASIGGLKVMTENGWFAARPSGTEEAYKIYCESFLGVEHRERIEKEAVEIVSAVLASAK</sequence>
<accession>A0A0H3I8I2</accession>
<keyword evidence="5 8" id="KW-0460">Magnesium</keyword>
<evidence type="ECO:0000256" key="7">
    <source>
        <dbReference type="NCBIfam" id="TIGR01132"/>
    </source>
</evidence>
<comment type="cofactor">
    <cofactor evidence="1">
        <name>Mg(2+)</name>
        <dbReference type="ChEBI" id="CHEBI:18420"/>
    </cofactor>
</comment>
<keyword evidence="4 8" id="KW-0479">Metal-binding</keyword>
<dbReference type="Pfam" id="PF02880">
    <property type="entry name" value="PGM_PMM_III"/>
    <property type="match status" value="1"/>
</dbReference>
<name>A0A0H3I8I2_PECPM</name>
<dbReference type="InterPro" id="IPR005845">
    <property type="entry name" value="A-D-PHexomutase_a/b/a-II"/>
</dbReference>
<dbReference type="InterPro" id="IPR016066">
    <property type="entry name" value="A-D-PHexomutase_CS"/>
</dbReference>
<dbReference type="InterPro" id="IPR036900">
    <property type="entry name" value="A-D-PHexomutase_C_sf"/>
</dbReference>
<gene>
    <name evidence="13" type="ordered locus">W5S_3110</name>
    <name evidence="14" type="ORF">F6Q06_06955</name>
</gene>
<dbReference type="InterPro" id="IPR016055">
    <property type="entry name" value="A-D-PHexomutase_a/b/a-I/II/III"/>
</dbReference>
<evidence type="ECO:0000259" key="9">
    <source>
        <dbReference type="Pfam" id="PF00408"/>
    </source>
</evidence>
<dbReference type="InterPro" id="IPR005844">
    <property type="entry name" value="A-D-PHexomutase_a/b/a-I"/>
</dbReference>
<dbReference type="InterPro" id="IPR005843">
    <property type="entry name" value="A-D-PHexomutase_C"/>
</dbReference>
<evidence type="ECO:0000256" key="3">
    <source>
        <dbReference type="ARBA" id="ARBA00022553"/>
    </source>
</evidence>
<dbReference type="GO" id="GO:0000287">
    <property type="term" value="F:magnesium ion binding"/>
    <property type="evidence" value="ECO:0007669"/>
    <property type="project" value="InterPro"/>
</dbReference>
<proteinExistence type="inferred from homology"/>